<organism evidence="2 3">
    <name type="scientific">Panicum miliaceum</name>
    <name type="common">Proso millet</name>
    <name type="synonym">Broomcorn millet</name>
    <dbReference type="NCBI Taxonomy" id="4540"/>
    <lineage>
        <taxon>Eukaryota</taxon>
        <taxon>Viridiplantae</taxon>
        <taxon>Streptophyta</taxon>
        <taxon>Embryophyta</taxon>
        <taxon>Tracheophyta</taxon>
        <taxon>Spermatophyta</taxon>
        <taxon>Magnoliopsida</taxon>
        <taxon>Liliopsida</taxon>
        <taxon>Poales</taxon>
        <taxon>Poaceae</taxon>
        <taxon>PACMAD clade</taxon>
        <taxon>Panicoideae</taxon>
        <taxon>Panicodae</taxon>
        <taxon>Paniceae</taxon>
        <taxon>Panicinae</taxon>
        <taxon>Panicum</taxon>
        <taxon>Panicum sect. Panicum</taxon>
    </lineage>
</organism>
<evidence type="ECO:0000313" key="3">
    <source>
        <dbReference type="Proteomes" id="UP000275267"/>
    </source>
</evidence>
<reference evidence="3" key="1">
    <citation type="journal article" date="2019" name="Nat. Commun.">
        <title>The genome of broomcorn millet.</title>
        <authorList>
            <person name="Zou C."/>
            <person name="Miki D."/>
            <person name="Li D."/>
            <person name="Tang Q."/>
            <person name="Xiao L."/>
            <person name="Rajput S."/>
            <person name="Deng P."/>
            <person name="Jia W."/>
            <person name="Huang R."/>
            <person name="Zhang M."/>
            <person name="Sun Y."/>
            <person name="Hu J."/>
            <person name="Fu X."/>
            <person name="Schnable P.S."/>
            <person name="Li F."/>
            <person name="Zhang H."/>
            <person name="Feng B."/>
            <person name="Zhu X."/>
            <person name="Liu R."/>
            <person name="Schnable J.C."/>
            <person name="Zhu J.-K."/>
            <person name="Zhang H."/>
        </authorList>
    </citation>
    <scope>NUCLEOTIDE SEQUENCE [LARGE SCALE GENOMIC DNA]</scope>
</reference>
<evidence type="ECO:0008006" key="4">
    <source>
        <dbReference type="Google" id="ProtNLM"/>
    </source>
</evidence>
<accession>A0A3L6SC32</accession>
<dbReference type="EMBL" id="PQIB02000005">
    <property type="protein sequence ID" value="RLN18478.1"/>
    <property type="molecule type" value="Genomic_DNA"/>
</dbReference>
<comment type="caution">
    <text evidence="2">The sequence shown here is derived from an EMBL/GenBank/DDBJ whole genome shotgun (WGS) entry which is preliminary data.</text>
</comment>
<feature type="region of interest" description="Disordered" evidence="1">
    <location>
        <begin position="99"/>
        <end position="158"/>
    </location>
</feature>
<dbReference type="PANTHER" id="PTHR33325:SF11">
    <property type="entry name" value="COLD SHOCK DOMAIN-CONTAINING PROTEIN 4-LIKE"/>
    <property type="match status" value="1"/>
</dbReference>
<proteinExistence type="predicted"/>
<dbReference type="OrthoDB" id="685469at2759"/>
<sequence>MNSKEEIVFSEASYEWSQLRFQDFKSVDAFNHIVHKISQKLKFREKEHSDLEKIEKTLSTMLPSERLITQQYREKRFTVYANLIRTLRQAEKDHELAVWNSQQRPPGTAPLPEIHVTQKTGRDGSSSHPRNQSGGKRKKFRKPRGDFNNKGKGISKPNNDKKTAYFKCGCHTHLAKKCRTPQHLVDLYLKSIRRGENIKGKKYEAHFISHMAETGTLDLAPNGAGPSGTKSMPQGETPLNDDKMVVEYESNDIFGDLH</sequence>
<evidence type="ECO:0000313" key="2">
    <source>
        <dbReference type="EMBL" id="RLN18478.1"/>
    </source>
</evidence>
<dbReference type="Proteomes" id="UP000275267">
    <property type="component" value="Unassembled WGS sequence"/>
</dbReference>
<protein>
    <recommendedName>
        <fullName evidence="4">CCHC-type domain-containing protein</fullName>
    </recommendedName>
</protein>
<dbReference type="PANTHER" id="PTHR33325">
    <property type="entry name" value="ZINC FINGER, CCHC-TYPE-RELATED"/>
    <property type="match status" value="1"/>
</dbReference>
<evidence type="ECO:0000256" key="1">
    <source>
        <dbReference type="SAM" id="MobiDB-lite"/>
    </source>
</evidence>
<name>A0A3L6SC32_PANMI</name>
<feature type="compositionally biased region" description="Polar residues" evidence="1">
    <location>
        <begin position="117"/>
        <end position="133"/>
    </location>
</feature>
<dbReference type="AlphaFoldDB" id="A0A3L6SC32"/>
<keyword evidence="3" id="KW-1185">Reference proteome</keyword>
<gene>
    <name evidence="2" type="ORF">C2845_PM02G43700</name>
</gene>